<evidence type="ECO:0000313" key="2">
    <source>
        <dbReference type="EMBL" id="TNN30851.1"/>
    </source>
</evidence>
<protein>
    <submittedName>
        <fullName evidence="2">Uncharacterized protein</fullName>
    </submittedName>
</protein>
<dbReference type="AlphaFoldDB" id="A0A4Z2EQK5"/>
<accession>A0A4Z2EQK5</accession>
<sequence>MQREERGERRQERGERRERRRSVPSSFSSSSSSSSSALQAAWRDGGWQRFCKQDLGKANSLRDALKPEESISSSVDGPKDTETPGRTARRRSSLP</sequence>
<keyword evidence="3" id="KW-1185">Reference proteome</keyword>
<feature type="region of interest" description="Disordered" evidence="1">
    <location>
        <begin position="59"/>
        <end position="95"/>
    </location>
</feature>
<dbReference type="EMBL" id="SRLO01004048">
    <property type="protein sequence ID" value="TNN30851.1"/>
    <property type="molecule type" value="Genomic_DNA"/>
</dbReference>
<name>A0A4Z2EQK5_9TELE</name>
<gene>
    <name evidence="2" type="ORF">EYF80_058997</name>
</gene>
<reference evidence="2 3" key="1">
    <citation type="submission" date="2019-03" db="EMBL/GenBank/DDBJ databases">
        <title>First draft genome of Liparis tanakae, snailfish: a comprehensive survey of snailfish specific genes.</title>
        <authorList>
            <person name="Kim W."/>
            <person name="Song I."/>
            <person name="Jeong J.-H."/>
            <person name="Kim D."/>
            <person name="Kim S."/>
            <person name="Ryu S."/>
            <person name="Song J.Y."/>
            <person name="Lee S.K."/>
        </authorList>
    </citation>
    <scope>NUCLEOTIDE SEQUENCE [LARGE SCALE GENOMIC DNA]</scope>
    <source>
        <tissue evidence="2">Muscle</tissue>
    </source>
</reference>
<feature type="region of interest" description="Disordered" evidence="1">
    <location>
        <begin position="1"/>
        <end position="43"/>
    </location>
</feature>
<evidence type="ECO:0000256" key="1">
    <source>
        <dbReference type="SAM" id="MobiDB-lite"/>
    </source>
</evidence>
<feature type="compositionally biased region" description="Basic and acidic residues" evidence="1">
    <location>
        <begin position="1"/>
        <end position="17"/>
    </location>
</feature>
<dbReference type="Proteomes" id="UP000314294">
    <property type="component" value="Unassembled WGS sequence"/>
</dbReference>
<evidence type="ECO:0000313" key="3">
    <source>
        <dbReference type="Proteomes" id="UP000314294"/>
    </source>
</evidence>
<organism evidence="2 3">
    <name type="scientific">Liparis tanakae</name>
    <name type="common">Tanaka's snailfish</name>
    <dbReference type="NCBI Taxonomy" id="230148"/>
    <lineage>
        <taxon>Eukaryota</taxon>
        <taxon>Metazoa</taxon>
        <taxon>Chordata</taxon>
        <taxon>Craniata</taxon>
        <taxon>Vertebrata</taxon>
        <taxon>Euteleostomi</taxon>
        <taxon>Actinopterygii</taxon>
        <taxon>Neopterygii</taxon>
        <taxon>Teleostei</taxon>
        <taxon>Neoteleostei</taxon>
        <taxon>Acanthomorphata</taxon>
        <taxon>Eupercaria</taxon>
        <taxon>Perciformes</taxon>
        <taxon>Cottioidei</taxon>
        <taxon>Cottales</taxon>
        <taxon>Liparidae</taxon>
        <taxon>Liparis</taxon>
    </lineage>
</organism>
<feature type="compositionally biased region" description="Low complexity" evidence="1">
    <location>
        <begin position="23"/>
        <end position="36"/>
    </location>
</feature>
<comment type="caution">
    <text evidence="2">The sequence shown here is derived from an EMBL/GenBank/DDBJ whole genome shotgun (WGS) entry which is preliminary data.</text>
</comment>
<proteinExistence type="predicted"/>